<dbReference type="GO" id="GO:0044732">
    <property type="term" value="C:mitotic spindle pole body"/>
    <property type="evidence" value="ECO:0007669"/>
    <property type="project" value="TreeGrafter"/>
</dbReference>
<dbReference type="AlphaFoldDB" id="A0A9W8I3V9"/>
<keyword evidence="8" id="KW-0132">Cell division</keyword>
<keyword evidence="19" id="KW-1185">Reference proteome</keyword>
<dbReference type="GO" id="GO:0042729">
    <property type="term" value="C:DASH complex"/>
    <property type="evidence" value="ECO:0007669"/>
    <property type="project" value="InterPro"/>
</dbReference>
<sequence length="136" mass="15318">MDRTESLATASYNSRSQFEREKERLITEINQGMDTVNKNLVQLNQNLESAISLSTNFDRIAQLWNEFGLIINPPAEEEEEEEEEDAEMGDTLDSDSDNENSRGNWNDDNESINAASSTPSRSKSAHPASTLMDEDE</sequence>
<evidence type="ECO:0000256" key="9">
    <source>
        <dbReference type="ARBA" id="ARBA00022701"/>
    </source>
</evidence>
<dbReference type="GO" id="GO:0005876">
    <property type="term" value="C:spindle microtubule"/>
    <property type="evidence" value="ECO:0007669"/>
    <property type="project" value="TreeGrafter"/>
</dbReference>
<reference evidence="18" key="1">
    <citation type="submission" date="2022-07" db="EMBL/GenBank/DDBJ databases">
        <title>Phylogenomic reconstructions and comparative analyses of Kickxellomycotina fungi.</title>
        <authorList>
            <person name="Reynolds N.K."/>
            <person name="Stajich J.E."/>
            <person name="Barry K."/>
            <person name="Grigoriev I.V."/>
            <person name="Crous P."/>
            <person name="Smith M.E."/>
        </authorList>
    </citation>
    <scope>NUCLEOTIDE SEQUENCE</scope>
    <source>
        <strain evidence="18">NRRL 1566</strain>
    </source>
</reference>
<accession>A0A9W8I3V9</accession>
<keyword evidence="9" id="KW-0493">Microtubule</keyword>
<dbReference type="OrthoDB" id="5566853at2759"/>
<evidence type="ECO:0000256" key="6">
    <source>
        <dbReference type="ARBA" id="ARBA00022454"/>
    </source>
</evidence>
<organism evidence="18 19">
    <name type="scientific">Coemansia brasiliensis</name>
    <dbReference type="NCBI Taxonomy" id="2650707"/>
    <lineage>
        <taxon>Eukaryota</taxon>
        <taxon>Fungi</taxon>
        <taxon>Fungi incertae sedis</taxon>
        <taxon>Zoopagomycota</taxon>
        <taxon>Kickxellomycotina</taxon>
        <taxon>Kickxellomycetes</taxon>
        <taxon>Kickxellales</taxon>
        <taxon>Kickxellaceae</taxon>
        <taxon>Coemansia</taxon>
    </lineage>
</organism>
<evidence type="ECO:0000256" key="13">
    <source>
        <dbReference type="ARBA" id="ARBA00023242"/>
    </source>
</evidence>
<feature type="region of interest" description="Disordered" evidence="17">
    <location>
        <begin position="71"/>
        <end position="136"/>
    </location>
</feature>
<protein>
    <recommendedName>
        <fullName evidence="5">DASH complex subunit DAD1</fullName>
    </recommendedName>
    <alternativeName>
        <fullName evidence="16">Outer kinetochore protein DAD1</fullName>
    </alternativeName>
</protein>
<dbReference type="GO" id="GO:0051301">
    <property type="term" value="P:cell division"/>
    <property type="evidence" value="ECO:0007669"/>
    <property type="project" value="UniProtKB-KW"/>
</dbReference>
<evidence type="ECO:0000256" key="16">
    <source>
        <dbReference type="ARBA" id="ARBA00030566"/>
    </source>
</evidence>
<feature type="compositionally biased region" description="Acidic residues" evidence="17">
    <location>
        <begin position="75"/>
        <end position="98"/>
    </location>
</feature>
<evidence type="ECO:0000256" key="12">
    <source>
        <dbReference type="ARBA" id="ARBA00023212"/>
    </source>
</evidence>
<proteinExistence type="inferred from homology"/>
<evidence type="ECO:0000256" key="5">
    <source>
        <dbReference type="ARBA" id="ARBA00020261"/>
    </source>
</evidence>
<dbReference type="InterPro" id="IPR013958">
    <property type="entry name" value="DASH_Dad1"/>
</dbReference>
<comment type="caution">
    <text evidence="18">The sequence shown here is derived from an EMBL/GenBank/DDBJ whole genome shotgun (WGS) entry which is preliminary data.</text>
</comment>
<evidence type="ECO:0000256" key="2">
    <source>
        <dbReference type="ARBA" id="ARBA00004186"/>
    </source>
</evidence>
<dbReference type="PANTHER" id="PTHR28025">
    <property type="entry name" value="DASH COMPLEX SUBUNIT DAD1"/>
    <property type="match status" value="1"/>
</dbReference>
<feature type="compositionally biased region" description="Polar residues" evidence="17">
    <location>
        <begin position="101"/>
        <end position="122"/>
    </location>
</feature>
<gene>
    <name evidence="18" type="ORF">IWW36_004201</name>
</gene>
<keyword evidence="15" id="KW-0137">Centromere</keyword>
<evidence type="ECO:0000256" key="7">
    <source>
        <dbReference type="ARBA" id="ARBA00022490"/>
    </source>
</evidence>
<keyword evidence="12" id="KW-0206">Cytoskeleton</keyword>
<evidence type="ECO:0000256" key="14">
    <source>
        <dbReference type="ARBA" id="ARBA00023306"/>
    </source>
</evidence>
<dbReference type="Pfam" id="PF08649">
    <property type="entry name" value="DASH_Dad1"/>
    <property type="match status" value="1"/>
</dbReference>
<dbReference type="EMBL" id="JANBUW010000463">
    <property type="protein sequence ID" value="KAJ2846745.1"/>
    <property type="molecule type" value="Genomic_DNA"/>
</dbReference>
<keyword evidence="14" id="KW-0131">Cell cycle</keyword>
<evidence type="ECO:0000256" key="3">
    <source>
        <dbReference type="ARBA" id="ARBA00004629"/>
    </source>
</evidence>
<dbReference type="GO" id="GO:0051010">
    <property type="term" value="F:microtubule plus-end binding"/>
    <property type="evidence" value="ECO:0007669"/>
    <property type="project" value="TreeGrafter"/>
</dbReference>
<keyword evidence="11" id="KW-0995">Kinetochore</keyword>
<evidence type="ECO:0000256" key="1">
    <source>
        <dbReference type="ARBA" id="ARBA00004123"/>
    </source>
</evidence>
<evidence type="ECO:0000256" key="4">
    <source>
        <dbReference type="ARBA" id="ARBA00010146"/>
    </source>
</evidence>
<dbReference type="PANTHER" id="PTHR28025:SF1">
    <property type="entry name" value="DASH COMPLEX SUBUNIT DAD1"/>
    <property type="match status" value="1"/>
</dbReference>
<evidence type="ECO:0000256" key="8">
    <source>
        <dbReference type="ARBA" id="ARBA00022618"/>
    </source>
</evidence>
<dbReference type="GO" id="GO:0072686">
    <property type="term" value="C:mitotic spindle"/>
    <property type="evidence" value="ECO:0007669"/>
    <property type="project" value="InterPro"/>
</dbReference>
<keyword evidence="10" id="KW-0498">Mitosis</keyword>
<keyword evidence="13" id="KW-0539">Nucleus</keyword>
<keyword evidence="7" id="KW-0963">Cytoplasm</keyword>
<comment type="subcellular location">
    <subcellularLocation>
        <location evidence="3">Chromosome</location>
        <location evidence="3">Centromere</location>
        <location evidence="3">Kinetochore</location>
    </subcellularLocation>
    <subcellularLocation>
        <location evidence="2">Cytoplasm</location>
        <location evidence="2">Cytoskeleton</location>
        <location evidence="2">Spindle</location>
    </subcellularLocation>
    <subcellularLocation>
        <location evidence="1">Nucleus</location>
    </subcellularLocation>
</comment>
<evidence type="ECO:0000256" key="17">
    <source>
        <dbReference type="SAM" id="MobiDB-lite"/>
    </source>
</evidence>
<evidence type="ECO:0000313" key="18">
    <source>
        <dbReference type="EMBL" id="KAJ2846745.1"/>
    </source>
</evidence>
<name>A0A9W8I3V9_9FUNG</name>
<keyword evidence="6" id="KW-0158">Chromosome</keyword>
<evidence type="ECO:0000256" key="11">
    <source>
        <dbReference type="ARBA" id="ARBA00022838"/>
    </source>
</evidence>
<evidence type="ECO:0000313" key="19">
    <source>
        <dbReference type="Proteomes" id="UP001139887"/>
    </source>
</evidence>
<evidence type="ECO:0000256" key="15">
    <source>
        <dbReference type="ARBA" id="ARBA00023328"/>
    </source>
</evidence>
<dbReference type="Proteomes" id="UP001139887">
    <property type="component" value="Unassembled WGS sequence"/>
</dbReference>
<evidence type="ECO:0000256" key="10">
    <source>
        <dbReference type="ARBA" id="ARBA00022776"/>
    </source>
</evidence>
<comment type="similarity">
    <text evidence="4">Belongs to the DASH complex DAD1 family.</text>
</comment>